<evidence type="ECO:0000313" key="4">
    <source>
        <dbReference type="EMBL" id="VFT89121.1"/>
    </source>
</evidence>
<sequence length="206" mass="22341">MRPSSSSFVLLVCLVPTIVVAMDPLCAALATCLAYGQLPCDRAVQICPPCIYIDSKNRFLCFDKVTGTSLCPFVNTTADCSNGTTLLPQLVDKIPFPPLTTPPPPASPWSSLATGLLITLCLVLALAVAGISLWYFNHARYHVTTPVHFLVKSPRNHNPSFLFQPSPPPHTLTCMETQSISSVRSLSFCHIMEPPRDSCARPSDAL</sequence>
<keyword evidence="2" id="KW-0732">Signal</keyword>
<name>A0A485KVJ6_9STRA</name>
<reference evidence="3" key="2">
    <citation type="submission" date="2019-06" db="EMBL/GenBank/DDBJ databases">
        <title>Genomics analysis of Aphanomyces spp. identifies a new class of oomycete effector associated with host adaptation.</title>
        <authorList>
            <person name="Gaulin E."/>
        </authorList>
    </citation>
    <scope>NUCLEOTIDE SEQUENCE</scope>
    <source>
        <strain evidence="3">CBS 578.67</strain>
    </source>
</reference>
<evidence type="ECO:0000256" key="1">
    <source>
        <dbReference type="SAM" id="Phobius"/>
    </source>
</evidence>
<evidence type="ECO:0000313" key="3">
    <source>
        <dbReference type="EMBL" id="KAF0696994.1"/>
    </source>
</evidence>
<dbReference type="AlphaFoldDB" id="A0A485KVJ6"/>
<organism evidence="4 5">
    <name type="scientific">Aphanomyces stellatus</name>
    <dbReference type="NCBI Taxonomy" id="120398"/>
    <lineage>
        <taxon>Eukaryota</taxon>
        <taxon>Sar</taxon>
        <taxon>Stramenopiles</taxon>
        <taxon>Oomycota</taxon>
        <taxon>Saprolegniomycetes</taxon>
        <taxon>Saprolegniales</taxon>
        <taxon>Verrucalvaceae</taxon>
        <taxon>Aphanomyces</taxon>
    </lineage>
</organism>
<dbReference type="EMBL" id="VJMH01005348">
    <property type="protein sequence ID" value="KAF0696994.1"/>
    <property type="molecule type" value="Genomic_DNA"/>
</dbReference>
<reference evidence="4 5" key="1">
    <citation type="submission" date="2019-03" db="EMBL/GenBank/DDBJ databases">
        <authorList>
            <person name="Gaulin E."/>
            <person name="Dumas B."/>
        </authorList>
    </citation>
    <scope>NUCLEOTIDE SEQUENCE [LARGE SCALE GENOMIC DNA]</scope>
    <source>
        <strain evidence="4">CBS 568.67</strain>
    </source>
</reference>
<proteinExistence type="predicted"/>
<keyword evidence="1" id="KW-0812">Transmembrane</keyword>
<evidence type="ECO:0000313" key="5">
    <source>
        <dbReference type="Proteomes" id="UP000332933"/>
    </source>
</evidence>
<protein>
    <submittedName>
        <fullName evidence="4">Aste57867_12268 protein</fullName>
    </submittedName>
</protein>
<keyword evidence="1" id="KW-0472">Membrane</keyword>
<accession>A0A485KVJ6</accession>
<dbReference type="Proteomes" id="UP000332933">
    <property type="component" value="Unassembled WGS sequence"/>
</dbReference>
<feature type="transmembrane region" description="Helical" evidence="1">
    <location>
        <begin position="112"/>
        <end position="136"/>
    </location>
</feature>
<dbReference type="EMBL" id="CAADRA010005369">
    <property type="protein sequence ID" value="VFT89121.1"/>
    <property type="molecule type" value="Genomic_DNA"/>
</dbReference>
<keyword evidence="1" id="KW-1133">Transmembrane helix</keyword>
<evidence type="ECO:0000256" key="2">
    <source>
        <dbReference type="SAM" id="SignalP"/>
    </source>
</evidence>
<feature type="signal peptide" evidence="2">
    <location>
        <begin position="1"/>
        <end position="21"/>
    </location>
</feature>
<feature type="chain" id="PRO_5036116234" evidence="2">
    <location>
        <begin position="22"/>
        <end position="206"/>
    </location>
</feature>
<gene>
    <name evidence="4" type="primary">Aste57867_12268</name>
    <name evidence="3" type="ORF">As57867_012223</name>
    <name evidence="4" type="ORF">ASTE57867_12268</name>
</gene>
<keyword evidence="5" id="KW-1185">Reference proteome</keyword>
<dbReference type="OrthoDB" id="79754at2759"/>